<evidence type="ECO:0000256" key="1">
    <source>
        <dbReference type="SAM" id="MobiDB-lite"/>
    </source>
</evidence>
<feature type="transmembrane region" description="Helical" evidence="2">
    <location>
        <begin position="226"/>
        <end position="251"/>
    </location>
</feature>
<feature type="transmembrane region" description="Helical" evidence="2">
    <location>
        <begin position="315"/>
        <end position="336"/>
    </location>
</feature>
<keyword evidence="4" id="KW-1185">Reference proteome</keyword>
<feature type="region of interest" description="Disordered" evidence="1">
    <location>
        <begin position="71"/>
        <end position="108"/>
    </location>
</feature>
<keyword evidence="2" id="KW-0812">Transmembrane</keyword>
<reference evidence="3 4" key="1">
    <citation type="journal article" date="2013" name="BMC Genomics">
        <title>The genome and transcriptome of the pine saprophyte Ophiostoma piceae, and a comparison with the bark beetle-associated pine pathogen Grosmannia clavigera.</title>
        <authorList>
            <person name="Haridas S."/>
            <person name="Wang Y."/>
            <person name="Lim L."/>
            <person name="Massoumi Alamouti S."/>
            <person name="Jackman S."/>
            <person name="Docking R."/>
            <person name="Robertson G."/>
            <person name="Birol I."/>
            <person name="Bohlmann J."/>
            <person name="Breuil C."/>
        </authorList>
    </citation>
    <scope>NUCLEOTIDE SEQUENCE [LARGE SCALE GENOMIC DNA]</scope>
    <source>
        <strain evidence="3 4">UAMH 11346</strain>
    </source>
</reference>
<dbReference type="OrthoDB" id="4034134at2759"/>
<dbReference type="Proteomes" id="UP000016923">
    <property type="component" value="Unassembled WGS sequence"/>
</dbReference>
<dbReference type="OMA" id="YLPDMFL"/>
<dbReference type="PANTHER" id="PTHR41807">
    <property type="entry name" value="GLUTATHIONE TRANSFERASE 3"/>
    <property type="match status" value="1"/>
</dbReference>
<evidence type="ECO:0008006" key="5">
    <source>
        <dbReference type="Google" id="ProtNLM"/>
    </source>
</evidence>
<dbReference type="AlphaFoldDB" id="S3BWP2"/>
<accession>S3BWP2</accession>
<evidence type="ECO:0000256" key="2">
    <source>
        <dbReference type="SAM" id="Phobius"/>
    </source>
</evidence>
<name>S3BWP2_OPHP1</name>
<dbReference type="GO" id="GO:0016020">
    <property type="term" value="C:membrane"/>
    <property type="evidence" value="ECO:0007669"/>
    <property type="project" value="TreeGrafter"/>
</dbReference>
<feature type="transmembrane region" description="Helical" evidence="2">
    <location>
        <begin position="272"/>
        <end position="295"/>
    </location>
</feature>
<dbReference type="EMBL" id="KE148155">
    <property type="protein sequence ID" value="EPE05659.1"/>
    <property type="molecule type" value="Genomic_DNA"/>
</dbReference>
<dbReference type="eggNOG" id="ENOG502S8AT">
    <property type="taxonomic scope" value="Eukaryota"/>
</dbReference>
<gene>
    <name evidence="3" type="ORF">F503_08190</name>
</gene>
<dbReference type="PANTHER" id="PTHR41807:SF1">
    <property type="entry name" value="GLUTATHIONE TRANSFERASE 3"/>
    <property type="match status" value="1"/>
</dbReference>
<evidence type="ECO:0000313" key="3">
    <source>
        <dbReference type="EMBL" id="EPE05659.1"/>
    </source>
</evidence>
<proteinExistence type="predicted"/>
<keyword evidence="2" id="KW-0472">Membrane</keyword>
<protein>
    <recommendedName>
        <fullName evidence="5">Rho termination factor N-terminal domain-containing protein</fullName>
    </recommendedName>
</protein>
<feature type="compositionally biased region" description="Low complexity" evidence="1">
    <location>
        <begin position="89"/>
        <end position="108"/>
    </location>
</feature>
<dbReference type="VEuPathDB" id="FungiDB:F503_08190"/>
<dbReference type="InterPro" id="IPR038872">
    <property type="entry name" value="Put_GTT3"/>
</dbReference>
<dbReference type="HOGENOM" id="CLU_041452_0_0_1"/>
<keyword evidence="2" id="KW-1133">Transmembrane helix</keyword>
<sequence>MTSWLRAQKKSDLVDIAETIGLKNVSSLKKSELESALDEYLTEHASHLSSDSKLAPFYNIRSKTIGSPVKREVSASGEIKVTKRRSTKAAAPEEPATPAEDDSSAPSSALIRTPARALSLAASRIALPASPADVALAVDRSAVAVRTRALSIYADSGITEATQATRESLSTVYSIALLVSAFEWFNLRTEVLPTRYAFSIPAVKLLGTDSYPVSLPDIFLLLTWSFWAPVLLWFLISTAIPSFVGYFFNLSAASASHHTGRGRSRPFSNAEYAVDPLTFSLAKGLLVFVVLSQGASLGGYIDEKVVDRLNSGLYGGWQGAISGAAITGLVSLYDAVLRK</sequence>
<dbReference type="STRING" id="1262450.S3BWP2"/>
<organism evidence="3 4">
    <name type="scientific">Ophiostoma piceae (strain UAMH 11346)</name>
    <name type="common">Sap stain fungus</name>
    <dbReference type="NCBI Taxonomy" id="1262450"/>
    <lineage>
        <taxon>Eukaryota</taxon>
        <taxon>Fungi</taxon>
        <taxon>Dikarya</taxon>
        <taxon>Ascomycota</taxon>
        <taxon>Pezizomycotina</taxon>
        <taxon>Sordariomycetes</taxon>
        <taxon>Sordariomycetidae</taxon>
        <taxon>Ophiostomatales</taxon>
        <taxon>Ophiostomataceae</taxon>
        <taxon>Ophiostoma</taxon>
    </lineage>
</organism>
<evidence type="ECO:0000313" key="4">
    <source>
        <dbReference type="Proteomes" id="UP000016923"/>
    </source>
</evidence>